<evidence type="ECO:0000256" key="2">
    <source>
        <dbReference type="SAM" id="Phobius"/>
    </source>
</evidence>
<evidence type="ECO:0000259" key="3">
    <source>
        <dbReference type="Pfam" id="PF04773"/>
    </source>
</evidence>
<name>A0A9W6JDZ3_9HYPH</name>
<comment type="caution">
    <text evidence="5">The sequence shown here is derived from an EMBL/GenBank/DDBJ whole genome shotgun (WGS) entry which is preliminary data.</text>
</comment>
<dbReference type="Pfam" id="PF04773">
    <property type="entry name" value="FecR"/>
    <property type="match status" value="1"/>
</dbReference>
<evidence type="ECO:0000259" key="4">
    <source>
        <dbReference type="Pfam" id="PF16220"/>
    </source>
</evidence>
<keyword evidence="6" id="KW-1185">Reference proteome</keyword>
<feature type="domain" description="FecR protein" evidence="3">
    <location>
        <begin position="115"/>
        <end position="207"/>
    </location>
</feature>
<gene>
    <name evidence="5" type="ORF">GCM10008171_07660</name>
</gene>
<accession>A0A9W6JDZ3</accession>
<feature type="transmembrane region" description="Helical" evidence="2">
    <location>
        <begin position="89"/>
        <end position="109"/>
    </location>
</feature>
<dbReference type="PANTHER" id="PTHR30273">
    <property type="entry name" value="PERIPLASMIC SIGNAL SENSOR AND SIGMA FACTOR ACTIVATOR FECR-RELATED"/>
    <property type="match status" value="1"/>
</dbReference>
<keyword evidence="2" id="KW-0812">Transmembrane</keyword>
<evidence type="ECO:0000313" key="6">
    <source>
        <dbReference type="Proteomes" id="UP001143364"/>
    </source>
</evidence>
<keyword evidence="2" id="KW-1133">Transmembrane helix</keyword>
<dbReference type="EMBL" id="BSFK01000005">
    <property type="protein sequence ID" value="GLK75512.1"/>
    <property type="molecule type" value="Genomic_DNA"/>
</dbReference>
<evidence type="ECO:0000313" key="5">
    <source>
        <dbReference type="EMBL" id="GLK75512.1"/>
    </source>
</evidence>
<reference evidence="5" key="1">
    <citation type="journal article" date="2014" name="Int. J. Syst. Evol. Microbiol.">
        <title>Complete genome sequence of Corynebacterium casei LMG S-19264T (=DSM 44701T), isolated from a smear-ripened cheese.</title>
        <authorList>
            <consortium name="US DOE Joint Genome Institute (JGI-PGF)"/>
            <person name="Walter F."/>
            <person name="Albersmeier A."/>
            <person name="Kalinowski J."/>
            <person name="Ruckert C."/>
        </authorList>
    </citation>
    <scope>NUCLEOTIDE SEQUENCE</scope>
    <source>
        <strain evidence="5">VKM B-2555</strain>
    </source>
</reference>
<dbReference type="Proteomes" id="UP001143364">
    <property type="component" value="Unassembled WGS sequence"/>
</dbReference>
<evidence type="ECO:0000256" key="1">
    <source>
        <dbReference type="SAM" id="MobiDB-lite"/>
    </source>
</evidence>
<feature type="compositionally biased region" description="Basic and acidic residues" evidence="1">
    <location>
        <begin position="1"/>
        <end position="16"/>
    </location>
</feature>
<dbReference type="GO" id="GO:0016989">
    <property type="term" value="F:sigma factor antagonist activity"/>
    <property type="evidence" value="ECO:0007669"/>
    <property type="project" value="TreeGrafter"/>
</dbReference>
<feature type="region of interest" description="Disordered" evidence="1">
    <location>
        <begin position="1"/>
        <end position="23"/>
    </location>
</feature>
<dbReference type="AlphaFoldDB" id="A0A9W6JDZ3"/>
<dbReference type="Pfam" id="PF16220">
    <property type="entry name" value="DUF4880"/>
    <property type="match status" value="1"/>
</dbReference>
<sequence>MHQTDMDARSDARPTPEQRAAADAWLMRRDGDQSARDEAEFDAWLAADPRHPLAFAETERLWSAIGLPLARAQDRRAAAHVRWRPGRMAIGGMALTAGLALAAIAPGLIADFGADIVTGRGETAERRLPDGSTVRVAADTALDVDFAGATRRVTIRRGEAFFDVISNPARPFVVDGGPARVRVTGTAFNVERADERASVVVARGSVEVSLPDGSATEALAPGERVEAEDGRLGPTETVDLDMELGWMSGRIAFSQQPLGEVVAALQRQTDARIALRGDLSGRLVSGSFPLSDVDANLDALAAAVGARVLRVTPWLRVVY</sequence>
<dbReference type="Gene3D" id="2.60.120.1440">
    <property type="match status" value="1"/>
</dbReference>
<dbReference type="InterPro" id="IPR006860">
    <property type="entry name" value="FecR"/>
</dbReference>
<proteinExistence type="predicted"/>
<protein>
    <submittedName>
        <fullName evidence="5">Iron dicitrate transporter FecR</fullName>
    </submittedName>
</protein>
<dbReference type="PIRSF" id="PIRSF018266">
    <property type="entry name" value="FecR"/>
    <property type="match status" value="1"/>
</dbReference>
<keyword evidence="2" id="KW-0472">Membrane</keyword>
<dbReference type="PANTHER" id="PTHR30273:SF2">
    <property type="entry name" value="PROTEIN FECR"/>
    <property type="match status" value="1"/>
</dbReference>
<dbReference type="InterPro" id="IPR032623">
    <property type="entry name" value="FecR_N"/>
</dbReference>
<feature type="domain" description="FecR N-terminal" evidence="4">
    <location>
        <begin position="21"/>
        <end position="61"/>
    </location>
</feature>
<reference evidence="5" key="2">
    <citation type="submission" date="2023-01" db="EMBL/GenBank/DDBJ databases">
        <authorList>
            <person name="Sun Q."/>
            <person name="Evtushenko L."/>
        </authorList>
    </citation>
    <scope>NUCLEOTIDE SEQUENCE</scope>
    <source>
        <strain evidence="5">VKM B-2555</strain>
    </source>
</reference>
<organism evidence="5 6">
    <name type="scientific">Methylopila jiangsuensis</name>
    <dbReference type="NCBI Taxonomy" id="586230"/>
    <lineage>
        <taxon>Bacteria</taxon>
        <taxon>Pseudomonadati</taxon>
        <taxon>Pseudomonadota</taxon>
        <taxon>Alphaproteobacteria</taxon>
        <taxon>Hyphomicrobiales</taxon>
        <taxon>Methylopilaceae</taxon>
        <taxon>Methylopila</taxon>
    </lineage>
</organism>
<dbReference type="InterPro" id="IPR012373">
    <property type="entry name" value="Ferrdict_sens_TM"/>
</dbReference>